<feature type="transmembrane region" description="Helical" evidence="6">
    <location>
        <begin position="355"/>
        <end position="375"/>
    </location>
</feature>
<feature type="transmembrane region" description="Helical" evidence="6">
    <location>
        <begin position="283"/>
        <end position="306"/>
    </location>
</feature>
<dbReference type="STRING" id="446466.Cfla_0380"/>
<dbReference type="GO" id="GO:0005886">
    <property type="term" value="C:plasma membrane"/>
    <property type="evidence" value="ECO:0007669"/>
    <property type="project" value="UniProtKB-SubCell"/>
</dbReference>
<evidence type="ECO:0000256" key="4">
    <source>
        <dbReference type="ARBA" id="ARBA00022989"/>
    </source>
</evidence>
<feature type="transmembrane region" description="Helical" evidence="6">
    <location>
        <begin position="227"/>
        <end position="246"/>
    </location>
</feature>
<dbReference type="GO" id="GO:0022857">
    <property type="term" value="F:transmembrane transporter activity"/>
    <property type="evidence" value="ECO:0007669"/>
    <property type="project" value="InterPro"/>
</dbReference>
<proteinExistence type="predicted"/>
<evidence type="ECO:0000313" key="7">
    <source>
        <dbReference type="EMBL" id="ADG73297.1"/>
    </source>
</evidence>
<dbReference type="EMBL" id="CP001964">
    <property type="protein sequence ID" value="ADG73297.1"/>
    <property type="molecule type" value="Genomic_DNA"/>
</dbReference>
<dbReference type="PANTHER" id="PTHR23513">
    <property type="entry name" value="INTEGRAL MEMBRANE EFFLUX PROTEIN-RELATED"/>
    <property type="match status" value="1"/>
</dbReference>
<reference evidence="7 8" key="1">
    <citation type="journal article" date="2010" name="Stand. Genomic Sci.">
        <title>Complete genome sequence of Cellulomonas flavigena type strain (134).</title>
        <authorList>
            <person name="Abt B."/>
            <person name="Foster B."/>
            <person name="Lapidus A."/>
            <person name="Clum A."/>
            <person name="Sun H."/>
            <person name="Pukall R."/>
            <person name="Lucas S."/>
            <person name="Glavina Del Rio T."/>
            <person name="Nolan M."/>
            <person name="Tice H."/>
            <person name="Cheng J.F."/>
            <person name="Pitluck S."/>
            <person name="Liolios K."/>
            <person name="Ivanova N."/>
            <person name="Mavromatis K."/>
            <person name="Ovchinnikova G."/>
            <person name="Pati A."/>
            <person name="Goodwin L."/>
            <person name="Chen A."/>
            <person name="Palaniappan K."/>
            <person name="Land M."/>
            <person name="Hauser L."/>
            <person name="Chang Y.J."/>
            <person name="Jeffries C.D."/>
            <person name="Rohde M."/>
            <person name="Goker M."/>
            <person name="Woyke T."/>
            <person name="Bristow J."/>
            <person name="Eisen J.A."/>
            <person name="Markowitz V."/>
            <person name="Hugenholtz P."/>
            <person name="Kyrpides N.C."/>
            <person name="Klenk H.P."/>
        </authorList>
    </citation>
    <scope>NUCLEOTIDE SEQUENCE [LARGE SCALE GENOMIC DNA]</scope>
    <source>
        <strain evidence="8">ATCC 482 / DSM 20109 / BCRC 11376 / JCM 18109 / NBRC 3775 / NCIMB 8073 / NRS 134</strain>
    </source>
</reference>
<dbReference type="KEGG" id="cfl:Cfla_0380"/>
<feature type="transmembrane region" description="Helical" evidence="6">
    <location>
        <begin position="312"/>
        <end position="334"/>
    </location>
</feature>
<evidence type="ECO:0000256" key="6">
    <source>
        <dbReference type="SAM" id="Phobius"/>
    </source>
</evidence>
<dbReference type="RefSeq" id="WP_013115631.1">
    <property type="nucleotide sequence ID" value="NC_014151.1"/>
</dbReference>
<feature type="transmembrane region" description="Helical" evidence="6">
    <location>
        <begin position="103"/>
        <end position="125"/>
    </location>
</feature>
<keyword evidence="2" id="KW-1003">Cell membrane</keyword>
<keyword evidence="8" id="KW-1185">Reference proteome</keyword>
<dbReference type="Proteomes" id="UP000000849">
    <property type="component" value="Chromosome"/>
</dbReference>
<evidence type="ECO:0000256" key="3">
    <source>
        <dbReference type="ARBA" id="ARBA00022692"/>
    </source>
</evidence>
<feature type="transmembrane region" description="Helical" evidence="6">
    <location>
        <begin position="258"/>
        <end position="276"/>
    </location>
</feature>
<dbReference type="OrthoDB" id="69054at2"/>
<dbReference type="InterPro" id="IPR011701">
    <property type="entry name" value="MFS"/>
</dbReference>
<keyword evidence="5 6" id="KW-0472">Membrane</keyword>
<feature type="transmembrane region" description="Helical" evidence="6">
    <location>
        <begin position="381"/>
        <end position="398"/>
    </location>
</feature>
<feature type="transmembrane region" description="Helical" evidence="6">
    <location>
        <begin position="14"/>
        <end position="39"/>
    </location>
</feature>
<gene>
    <name evidence="7" type="ordered locus">Cfla_0380</name>
</gene>
<evidence type="ECO:0000313" key="8">
    <source>
        <dbReference type="Proteomes" id="UP000000849"/>
    </source>
</evidence>
<feature type="transmembrane region" description="Helical" evidence="6">
    <location>
        <begin position="77"/>
        <end position="97"/>
    </location>
</feature>
<protein>
    <submittedName>
        <fullName evidence="7">Major facilitator superfamily MFS_1</fullName>
    </submittedName>
</protein>
<dbReference type="InterPro" id="IPR036259">
    <property type="entry name" value="MFS_trans_sf"/>
</dbReference>
<feature type="transmembrane region" description="Helical" evidence="6">
    <location>
        <begin position="146"/>
        <end position="165"/>
    </location>
</feature>
<feature type="transmembrane region" description="Helical" evidence="6">
    <location>
        <begin position="45"/>
        <end position="65"/>
    </location>
</feature>
<sequence length="404" mass="39276">MNVDAPARALPRPYLAWLGGFTVGRFGEAVLAFALGWAASGLGGTTAALVLTLHGVPRLVLLVVGGAVADRVGARRLLVAGEAALLVATALLALTLARWGPATWALLTSSLVLGAVTALCLPASGSMPRRLVPDEQLPRALALRQGVGQVVLMAAAPLGGVLVGATGLAAVAWGAAVLVGVSLVVLVAVRELPGPTTVATVGAPRLGLAEGWRVVVATPLLRRALPLAGAGAALALPVPSLLVPLLGRASGWGPGPTGLVAGAVGVGAICAALHAARRRAPAGAGTVASAATGLAVSAVGAALLTAGSGADGSALVVSVVGGATSGVGNGMFAARLAPVLLGAAPRTHLARVQALVSLGQLVPALVTTTVLGALAERASPGWALGVVALGLASCATWARRSSTA</sequence>
<dbReference type="Pfam" id="PF07690">
    <property type="entry name" value="MFS_1"/>
    <property type="match status" value="1"/>
</dbReference>
<evidence type="ECO:0000256" key="5">
    <source>
        <dbReference type="ARBA" id="ARBA00023136"/>
    </source>
</evidence>
<dbReference type="Gene3D" id="1.20.1250.20">
    <property type="entry name" value="MFS general substrate transporter like domains"/>
    <property type="match status" value="1"/>
</dbReference>
<evidence type="ECO:0000256" key="1">
    <source>
        <dbReference type="ARBA" id="ARBA00004651"/>
    </source>
</evidence>
<dbReference type="eggNOG" id="COG2814">
    <property type="taxonomic scope" value="Bacteria"/>
</dbReference>
<organism evidence="7 8">
    <name type="scientific">Cellulomonas flavigena (strain ATCC 482 / DSM 20109 / BCRC 11376 / JCM 18109 / NBRC 3775 / NCIMB 8073 / NRS 134)</name>
    <dbReference type="NCBI Taxonomy" id="446466"/>
    <lineage>
        <taxon>Bacteria</taxon>
        <taxon>Bacillati</taxon>
        <taxon>Actinomycetota</taxon>
        <taxon>Actinomycetes</taxon>
        <taxon>Micrococcales</taxon>
        <taxon>Cellulomonadaceae</taxon>
        <taxon>Cellulomonas</taxon>
    </lineage>
</organism>
<dbReference type="PANTHER" id="PTHR23513:SF11">
    <property type="entry name" value="STAPHYLOFERRIN A TRANSPORTER"/>
    <property type="match status" value="1"/>
</dbReference>
<dbReference type="SUPFAM" id="SSF103473">
    <property type="entry name" value="MFS general substrate transporter"/>
    <property type="match status" value="1"/>
</dbReference>
<feature type="transmembrane region" description="Helical" evidence="6">
    <location>
        <begin position="171"/>
        <end position="189"/>
    </location>
</feature>
<evidence type="ECO:0000256" key="2">
    <source>
        <dbReference type="ARBA" id="ARBA00022475"/>
    </source>
</evidence>
<dbReference type="HOGENOM" id="CLU_034180_17_1_11"/>
<dbReference type="AlphaFoldDB" id="D5UH94"/>
<keyword evidence="4 6" id="KW-1133">Transmembrane helix</keyword>
<keyword evidence="3 6" id="KW-0812">Transmembrane</keyword>
<name>D5UH94_CELFN</name>
<comment type="subcellular location">
    <subcellularLocation>
        <location evidence="1">Cell membrane</location>
        <topology evidence="1">Multi-pass membrane protein</topology>
    </subcellularLocation>
</comment>
<accession>D5UH94</accession>